<gene>
    <name evidence="2" type="ORF">MYCGRDRAFT_91932</name>
</gene>
<dbReference type="VEuPathDB" id="FungiDB:ZTRI_3.801"/>
<protein>
    <submittedName>
        <fullName evidence="2">Uncharacterized protein</fullName>
    </submittedName>
</protein>
<dbReference type="AlphaFoldDB" id="F9X7X7"/>
<dbReference type="KEGG" id="ztr:MYCGRDRAFT_91932"/>
<dbReference type="GeneID" id="13395488"/>
<dbReference type="RefSeq" id="XP_003854302.1">
    <property type="nucleotide sequence ID" value="XM_003854254.1"/>
</dbReference>
<evidence type="ECO:0000313" key="2">
    <source>
        <dbReference type="EMBL" id="EGP89278.1"/>
    </source>
</evidence>
<reference evidence="2 3" key="1">
    <citation type="journal article" date="2011" name="PLoS Genet.">
        <title>Finished genome of the fungal wheat pathogen Mycosphaerella graminicola reveals dispensome structure, chromosome plasticity, and stealth pathogenesis.</title>
        <authorList>
            <person name="Goodwin S.B."/>
            <person name="Ben M'barek S."/>
            <person name="Dhillon B."/>
            <person name="Wittenberg A.H.J."/>
            <person name="Crane C.F."/>
            <person name="Hane J.K."/>
            <person name="Foster A.J."/>
            <person name="Van der Lee T.A.J."/>
            <person name="Grimwood J."/>
            <person name="Aerts A."/>
            <person name="Antoniw J."/>
            <person name="Bailey A."/>
            <person name="Bluhm B."/>
            <person name="Bowler J."/>
            <person name="Bristow J."/>
            <person name="van der Burgt A."/>
            <person name="Canto-Canche B."/>
            <person name="Churchill A.C.L."/>
            <person name="Conde-Ferraez L."/>
            <person name="Cools H.J."/>
            <person name="Coutinho P.M."/>
            <person name="Csukai M."/>
            <person name="Dehal P."/>
            <person name="De Wit P."/>
            <person name="Donzelli B."/>
            <person name="van de Geest H.C."/>
            <person name="van Ham R.C.H.J."/>
            <person name="Hammond-Kosack K.E."/>
            <person name="Henrissat B."/>
            <person name="Kilian A."/>
            <person name="Kobayashi A.K."/>
            <person name="Koopmann E."/>
            <person name="Kourmpetis Y."/>
            <person name="Kuzniar A."/>
            <person name="Lindquist E."/>
            <person name="Lombard V."/>
            <person name="Maliepaard C."/>
            <person name="Martins N."/>
            <person name="Mehrabi R."/>
            <person name="Nap J.P.H."/>
            <person name="Ponomarenko A."/>
            <person name="Rudd J.J."/>
            <person name="Salamov A."/>
            <person name="Schmutz J."/>
            <person name="Schouten H.J."/>
            <person name="Shapiro H."/>
            <person name="Stergiopoulos I."/>
            <person name="Torriani S.F.F."/>
            <person name="Tu H."/>
            <person name="de Vries R.P."/>
            <person name="Waalwijk C."/>
            <person name="Ware S.B."/>
            <person name="Wiebenga A."/>
            <person name="Zwiers L.-H."/>
            <person name="Oliver R.P."/>
            <person name="Grigoriev I.V."/>
            <person name="Kema G.H.J."/>
        </authorList>
    </citation>
    <scope>NUCLEOTIDE SEQUENCE [LARGE SCALE GENOMIC DNA]</scope>
    <source>
        <strain evidence="3">CBS 115943 / IPO323</strain>
    </source>
</reference>
<evidence type="ECO:0000313" key="3">
    <source>
        <dbReference type="Proteomes" id="UP000008062"/>
    </source>
</evidence>
<keyword evidence="1" id="KW-1133">Transmembrane helix</keyword>
<accession>F9X7X7</accession>
<proteinExistence type="predicted"/>
<dbReference type="HOGENOM" id="CLU_2147848_0_0_1"/>
<evidence type="ECO:0000256" key="1">
    <source>
        <dbReference type="SAM" id="Phobius"/>
    </source>
</evidence>
<organism evidence="2 3">
    <name type="scientific">Zymoseptoria tritici (strain CBS 115943 / IPO323)</name>
    <name type="common">Speckled leaf blotch fungus</name>
    <name type="synonym">Septoria tritici</name>
    <dbReference type="NCBI Taxonomy" id="336722"/>
    <lineage>
        <taxon>Eukaryota</taxon>
        <taxon>Fungi</taxon>
        <taxon>Dikarya</taxon>
        <taxon>Ascomycota</taxon>
        <taxon>Pezizomycotina</taxon>
        <taxon>Dothideomycetes</taxon>
        <taxon>Dothideomycetidae</taxon>
        <taxon>Mycosphaerellales</taxon>
        <taxon>Mycosphaerellaceae</taxon>
        <taxon>Zymoseptoria</taxon>
    </lineage>
</organism>
<keyword evidence="1" id="KW-0812">Transmembrane</keyword>
<dbReference type="EMBL" id="CM001198">
    <property type="protein sequence ID" value="EGP89278.1"/>
    <property type="molecule type" value="Genomic_DNA"/>
</dbReference>
<name>F9X7X7_ZYMTI</name>
<feature type="transmembrane region" description="Helical" evidence="1">
    <location>
        <begin position="78"/>
        <end position="98"/>
    </location>
</feature>
<keyword evidence="1" id="KW-0472">Membrane</keyword>
<keyword evidence="3" id="KW-1185">Reference proteome</keyword>
<dbReference type="InParanoid" id="F9X7X7"/>
<sequence>MYNLQTCRPSIATIDRIGERNTTIQEWQASVEVGMQSVCKAPCPTQFISYPIRQSEKQEVQNDQSIIVLIIHKSIEPLIVCLFLLNISLSMSFLVPIFQPLHIPTSHSALGF</sequence>
<dbReference type="Proteomes" id="UP000008062">
    <property type="component" value="Chromosome 3"/>
</dbReference>